<reference evidence="1" key="1">
    <citation type="journal article" date="2019" name="Environ. Microbiol.">
        <title>Fungal ecological strategies reflected in gene transcription - a case study of two litter decomposers.</title>
        <authorList>
            <person name="Barbi F."/>
            <person name="Kohler A."/>
            <person name="Barry K."/>
            <person name="Baskaran P."/>
            <person name="Daum C."/>
            <person name="Fauchery L."/>
            <person name="Ihrmark K."/>
            <person name="Kuo A."/>
            <person name="LaButti K."/>
            <person name="Lipzen A."/>
            <person name="Morin E."/>
            <person name="Grigoriev I.V."/>
            <person name="Henrissat B."/>
            <person name="Lindahl B."/>
            <person name="Martin F."/>
        </authorList>
    </citation>
    <scope>NUCLEOTIDE SEQUENCE</scope>
    <source>
        <strain evidence="1">JB14</strain>
    </source>
</reference>
<accession>A0A6A4GHD7</accession>
<evidence type="ECO:0008006" key="3">
    <source>
        <dbReference type="Google" id="ProtNLM"/>
    </source>
</evidence>
<dbReference type="EMBL" id="ML770047">
    <property type="protein sequence ID" value="KAE9384986.1"/>
    <property type="molecule type" value="Genomic_DNA"/>
</dbReference>
<dbReference type="SUPFAM" id="SSF52047">
    <property type="entry name" value="RNI-like"/>
    <property type="match status" value="1"/>
</dbReference>
<dbReference type="Gene3D" id="3.80.10.10">
    <property type="entry name" value="Ribonuclease Inhibitor"/>
    <property type="match status" value="1"/>
</dbReference>
<keyword evidence="2" id="KW-1185">Reference proteome</keyword>
<dbReference type="InterPro" id="IPR032675">
    <property type="entry name" value="LRR_dom_sf"/>
</dbReference>
<evidence type="ECO:0000313" key="2">
    <source>
        <dbReference type="Proteomes" id="UP000799118"/>
    </source>
</evidence>
<protein>
    <recommendedName>
        <fullName evidence="3">F-box domain-containing protein</fullName>
    </recommendedName>
</protein>
<organism evidence="1 2">
    <name type="scientific">Gymnopus androsaceus JB14</name>
    <dbReference type="NCBI Taxonomy" id="1447944"/>
    <lineage>
        <taxon>Eukaryota</taxon>
        <taxon>Fungi</taxon>
        <taxon>Dikarya</taxon>
        <taxon>Basidiomycota</taxon>
        <taxon>Agaricomycotina</taxon>
        <taxon>Agaricomycetes</taxon>
        <taxon>Agaricomycetidae</taxon>
        <taxon>Agaricales</taxon>
        <taxon>Marasmiineae</taxon>
        <taxon>Omphalotaceae</taxon>
        <taxon>Gymnopus</taxon>
    </lineage>
</organism>
<dbReference type="AlphaFoldDB" id="A0A6A4GHD7"/>
<proteinExistence type="predicted"/>
<dbReference type="Proteomes" id="UP000799118">
    <property type="component" value="Unassembled WGS sequence"/>
</dbReference>
<gene>
    <name evidence="1" type="ORF">BT96DRAFT_1026731</name>
</gene>
<name>A0A6A4GHD7_9AGAR</name>
<dbReference type="OrthoDB" id="3071584at2759"/>
<evidence type="ECO:0000313" key="1">
    <source>
        <dbReference type="EMBL" id="KAE9384986.1"/>
    </source>
</evidence>
<sequence length="478" mass="54523">MERESPSLPPEIWLHITRFIPDITLRDMIGVNVFFYNISMELRYKSVELQKFKPSTMKLLSRLADPSIGRRVQYLTASPDFRSGFHSGSSLSIPPARSLTPALRPEEEATRALINALPSLSNIMAFTIDSHSWSQHTEPKLRLFLNTSWFSFGSNLKKLSLRGHAASFRTIITSNPTLPMVEELFFELTDNPSQPNIPEDADTLITVLAPFINSFSSKLQALTFWAWSSLELSAMFNCLGEFPLLTCFNFQASFSRNLSVDPSSLSNMLNKHRHQLEILVLRLDTTPHLAALSHQPLSEWLRSTFQENHFSRLQQLQLYPSALPQGFDGLLSCIQQSAETLQRLVVREHYLDAEGVTRLLNHIPPNLQFLRLNVHELTIEIFDDLAAKLPRLYSLSLYISRVPPFTFDVESRSFKDWNLHNIGIWQSGSMVSIHLMGLIKESIPSVDSFWDLGTTTTEELTEPYNLEWSTRNVDDGVR</sequence>